<keyword evidence="2" id="KW-1185">Reference proteome</keyword>
<comment type="caution">
    <text evidence="1">The sequence shown here is derived from an EMBL/GenBank/DDBJ whole genome shotgun (WGS) entry which is preliminary data.</text>
</comment>
<evidence type="ECO:0000313" key="1">
    <source>
        <dbReference type="EMBL" id="MSS84578.1"/>
    </source>
</evidence>
<dbReference type="InterPro" id="IPR036770">
    <property type="entry name" value="Ankyrin_rpt-contain_sf"/>
</dbReference>
<dbReference type="Proteomes" id="UP000470875">
    <property type="component" value="Unassembled WGS sequence"/>
</dbReference>
<dbReference type="Gene3D" id="1.25.40.20">
    <property type="entry name" value="Ankyrin repeat-containing domain"/>
    <property type="match status" value="1"/>
</dbReference>
<evidence type="ECO:0000313" key="2">
    <source>
        <dbReference type="Proteomes" id="UP000470875"/>
    </source>
</evidence>
<accession>A0A6N7W8V5</accession>
<organism evidence="1 2">
    <name type="scientific">Scrofimicrobium canadense</name>
    <dbReference type="NCBI Taxonomy" id="2652290"/>
    <lineage>
        <taxon>Bacteria</taxon>
        <taxon>Bacillati</taxon>
        <taxon>Actinomycetota</taxon>
        <taxon>Actinomycetes</taxon>
        <taxon>Actinomycetales</taxon>
        <taxon>Actinomycetaceae</taxon>
        <taxon>Scrofimicrobium</taxon>
    </lineage>
</organism>
<dbReference type="AlphaFoldDB" id="A0A6N7W8V5"/>
<dbReference type="RefSeq" id="WP_154545079.1">
    <property type="nucleotide sequence ID" value="NZ_VULO01000008.1"/>
</dbReference>
<reference evidence="1 2" key="1">
    <citation type="submission" date="2019-08" db="EMBL/GenBank/DDBJ databases">
        <title>In-depth cultivation of the pig gut microbiome towards novel bacterial diversity and tailored functional studies.</title>
        <authorList>
            <person name="Wylensek D."/>
            <person name="Hitch T.C.A."/>
            <person name="Clavel T."/>
        </authorList>
    </citation>
    <scope>NUCLEOTIDE SEQUENCE [LARGE SCALE GENOMIC DNA]</scope>
    <source>
        <strain evidence="1 2">WB03_NA08</strain>
    </source>
</reference>
<protein>
    <submittedName>
        <fullName evidence="1">Uncharacterized protein</fullName>
    </submittedName>
</protein>
<proteinExistence type="predicted"/>
<name>A0A6N7W8V5_9ACTO</name>
<sequence>MSSPLYLAEYGTYEEFMAVYDPVTMPFIVTASGLGYLGKALANRDPVARLAIANRLLDDGADASLVSVDGDRINVLHVLWGRERERDVEGEAALIGRLLDGGADIDLRSPRFGLPLKMLSREISPTPEYLRAAFVAVTEHSRPDLTAHVDNKRDMSVGRSLARTMFGVISDEVLAYAAASGQDIDVVS</sequence>
<dbReference type="EMBL" id="VULO01000008">
    <property type="protein sequence ID" value="MSS84578.1"/>
    <property type="molecule type" value="Genomic_DNA"/>
</dbReference>
<gene>
    <name evidence="1" type="ORF">FYJ24_07340</name>
</gene>